<evidence type="ECO:0000256" key="1">
    <source>
        <dbReference type="ARBA" id="ARBA00001182"/>
    </source>
</evidence>
<evidence type="ECO:0000256" key="4">
    <source>
        <dbReference type="ARBA" id="ARBA00012723"/>
    </source>
</evidence>
<comment type="caution">
    <text evidence="10">The sequence shown here is derived from an EMBL/GenBank/DDBJ whole genome shotgun (WGS) entry which is preliminary data.</text>
</comment>
<comment type="similarity">
    <text evidence="3">Belongs to the protein disulfide isomerase family.</text>
</comment>
<dbReference type="GO" id="GO:0003756">
    <property type="term" value="F:protein disulfide isomerase activity"/>
    <property type="evidence" value="ECO:0007669"/>
    <property type="project" value="UniProtKB-EC"/>
</dbReference>
<evidence type="ECO:0000256" key="7">
    <source>
        <dbReference type="ARBA" id="ARBA00023284"/>
    </source>
</evidence>
<evidence type="ECO:0000256" key="3">
    <source>
        <dbReference type="ARBA" id="ARBA00006347"/>
    </source>
</evidence>
<evidence type="ECO:0000256" key="8">
    <source>
        <dbReference type="SAM" id="MobiDB-lite"/>
    </source>
</evidence>
<protein>
    <recommendedName>
        <fullName evidence="4">protein disulfide-isomerase</fullName>
        <ecNumber evidence="4">5.3.4.1</ecNumber>
    </recommendedName>
</protein>
<dbReference type="AlphaFoldDB" id="A0A8S9X0U4"/>
<proteinExistence type="inferred from homology"/>
<dbReference type="Gene3D" id="3.40.30.10">
    <property type="entry name" value="Glutaredoxin"/>
    <property type="match status" value="4"/>
</dbReference>
<feature type="compositionally biased region" description="Basic and acidic residues" evidence="8">
    <location>
        <begin position="508"/>
        <end position="525"/>
    </location>
</feature>
<dbReference type="OrthoDB" id="74910at2759"/>
<dbReference type="Pfam" id="PF00085">
    <property type="entry name" value="Thioredoxin"/>
    <property type="match status" value="1"/>
</dbReference>
<evidence type="ECO:0000256" key="6">
    <source>
        <dbReference type="ARBA" id="ARBA00023235"/>
    </source>
</evidence>
<reference evidence="10" key="1">
    <citation type="journal article" date="2021" name="Mol. Ecol. Resour.">
        <title>Apolygus lucorum genome provides insights into omnivorousness and mesophyll feeding.</title>
        <authorList>
            <person name="Liu Y."/>
            <person name="Liu H."/>
            <person name="Wang H."/>
            <person name="Huang T."/>
            <person name="Liu B."/>
            <person name="Yang B."/>
            <person name="Yin L."/>
            <person name="Li B."/>
            <person name="Zhang Y."/>
            <person name="Zhang S."/>
            <person name="Jiang F."/>
            <person name="Zhang X."/>
            <person name="Ren Y."/>
            <person name="Wang B."/>
            <person name="Wang S."/>
            <person name="Lu Y."/>
            <person name="Wu K."/>
            <person name="Fan W."/>
            <person name="Wang G."/>
        </authorList>
    </citation>
    <scope>NUCLEOTIDE SEQUENCE</scope>
    <source>
        <strain evidence="10">12Hb</strain>
    </source>
</reference>
<dbReference type="CDD" id="cd02961">
    <property type="entry name" value="PDI_a_family"/>
    <property type="match status" value="1"/>
</dbReference>
<dbReference type="PANTHER" id="PTHR18929">
    <property type="entry name" value="PROTEIN DISULFIDE ISOMERASE"/>
    <property type="match status" value="1"/>
</dbReference>
<feature type="domain" description="Thioredoxin" evidence="9">
    <location>
        <begin position="1"/>
        <end position="114"/>
    </location>
</feature>
<keyword evidence="11" id="KW-1185">Reference proteome</keyword>
<dbReference type="GO" id="GO:0006457">
    <property type="term" value="P:protein folding"/>
    <property type="evidence" value="ECO:0007669"/>
    <property type="project" value="TreeGrafter"/>
</dbReference>
<dbReference type="EMBL" id="WIXP02000012">
    <property type="protein sequence ID" value="KAF6201988.1"/>
    <property type="molecule type" value="Genomic_DNA"/>
</dbReference>
<dbReference type="SUPFAM" id="SSF52833">
    <property type="entry name" value="Thioredoxin-like"/>
    <property type="match status" value="4"/>
</dbReference>
<feature type="region of interest" description="Disordered" evidence="8">
    <location>
        <begin position="480"/>
        <end position="525"/>
    </location>
</feature>
<evidence type="ECO:0000313" key="11">
    <source>
        <dbReference type="Proteomes" id="UP000466442"/>
    </source>
</evidence>
<dbReference type="InterPro" id="IPR036249">
    <property type="entry name" value="Thioredoxin-like_sf"/>
</dbReference>
<dbReference type="GO" id="GO:0005788">
    <property type="term" value="C:endoplasmic reticulum lumen"/>
    <property type="evidence" value="ECO:0007669"/>
    <property type="project" value="UniProtKB-SubCell"/>
</dbReference>
<sequence>MSKTAYFPELTDNNFKDAIDKGGVVLVMFLAPWCGHCKKLHPEVEIAARKLQKFPHPLLVAQVDCTSKGSKTCREAQVTGYPTLKIYKAGKFWMEYDGPRNAKGIVEYMTRHARPCPAKINNEGNIEELASDDNAFVAFFKKGTQDSALKDAFLKLAEEQRGHVRMGISEVPELIASHCPSHGVVFVRNMQLKSKFEPDEIIYDGEETKAALEQWMKDVKHGIVGLRTPSNTRDFTPPAVVAYYDVDFEKSAKTTKYWRNRILKVAVDYKNDFKFAISSKFDFTGDFSTFGYKSFPLNQREPIVLARTSSGKFKMNDTFTVEAFEKFLKNLKNGELKPFVKSAEPPKPDPENPIITVVASTFDELVLRSDKDSFILFYSSRTKEGMEFQATWYDLADELEGEQVEVLRMDYSENQMPENYELVGTLTMYWVPKNDKEHPIRYGTVKGEGRLYASLLRYVCRTATEELKFRDRKGKLKVSEVKKDLKKKNKEKDSKKEESDEGSDQEESDQKESESKEPKLEKTEL</sequence>
<dbReference type="GO" id="GO:0034976">
    <property type="term" value="P:response to endoplasmic reticulum stress"/>
    <property type="evidence" value="ECO:0007669"/>
    <property type="project" value="TreeGrafter"/>
</dbReference>
<dbReference type="Proteomes" id="UP000466442">
    <property type="component" value="Linkage Group LG12"/>
</dbReference>
<accession>A0A8S9X0U4</accession>
<gene>
    <name evidence="10" type="ORF">GE061_004384</name>
</gene>
<name>A0A8S9X0U4_APOLU</name>
<dbReference type="EC" id="5.3.4.1" evidence="4"/>
<evidence type="ECO:0000256" key="2">
    <source>
        <dbReference type="ARBA" id="ARBA00004319"/>
    </source>
</evidence>
<keyword evidence="7" id="KW-0676">Redox-active center</keyword>
<keyword evidence="5" id="KW-0256">Endoplasmic reticulum</keyword>
<dbReference type="PROSITE" id="PS51352">
    <property type="entry name" value="THIOREDOXIN_2"/>
    <property type="match status" value="1"/>
</dbReference>
<keyword evidence="6" id="KW-0413">Isomerase</keyword>
<comment type="subcellular location">
    <subcellularLocation>
        <location evidence="2">Endoplasmic reticulum lumen</location>
    </subcellularLocation>
</comment>
<dbReference type="Pfam" id="PF13848">
    <property type="entry name" value="Thioredoxin_6"/>
    <property type="match status" value="1"/>
</dbReference>
<dbReference type="InterPro" id="IPR013766">
    <property type="entry name" value="Thioredoxin_domain"/>
</dbReference>
<organism evidence="10 11">
    <name type="scientific">Apolygus lucorum</name>
    <name type="common">Small green plant bug</name>
    <name type="synonym">Lygocoris lucorum</name>
    <dbReference type="NCBI Taxonomy" id="248454"/>
    <lineage>
        <taxon>Eukaryota</taxon>
        <taxon>Metazoa</taxon>
        <taxon>Ecdysozoa</taxon>
        <taxon>Arthropoda</taxon>
        <taxon>Hexapoda</taxon>
        <taxon>Insecta</taxon>
        <taxon>Pterygota</taxon>
        <taxon>Neoptera</taxon>
        <taxon>Paraneoptera</taxon>
        <taxon>Hemiptera</taxon>
        <taxon>Heteroptera</taxon>
        <taxon>Panheteroptera</taxon>
        <taxon>Cimicomorpha</taxon>
        <taxon>Miridae</taxon>
        <taxon>Mirini</taxon>
        <taxon>Apolygus</taxon>
    </lineage>
</organism>
<comment type="catalytic activity">
    <reaction evidence="1">
        <text>Catalyzes the rearrangement of -S-S- bonds in proteins.</text>
        <dbReference type="EC" id="5.3.4.1"/>
    </reaction>
</comment>
<evidence type="ECO:0000259" key="9">
    <source>
        <dbReference type="PROSITE" id="PS51352"/>
    </source>
</evidence>
<dbReference type="PRINTS" id="PR00421">
    <property type="entry name" value="THIOREDOXIN"/>
</dbReference>
<evidence type="ECO:0000256" key="5">
    <source>
        <dbReference type="ARBA" id="ARBA00022824"/>
    </source>
</evidence>
<dbReference type="PANTHER" id="PTHR18929:SF132">
    <property type="entry name" value="PROTEIN DISULFIDE-ISOMERASE A3"/>
    <property type="match status" value="1"/>
</dbReference>
<evidence type="ECO:0000313" key="10">
    <source>
        <dbReference type="EMBL" id="KAF6201988.1"/>
    </source>
</evidence>